<evidence type="ECO:0000313" key="2">
    <source>
        <dbReference type="Proteomes" id="UP000812277"/>
    </source>
</evidence>
<dbReference type="EMBL" id="JAHZIJ010000003">
    <property type="protein sequence ID" value="MBW7474513.1"/>
    <property type="molecule type" value="Genomic_DNA"/>
</dbReference>
<keyword evidence="2" id="KW-1185">Reference proteome</keyword>
<reference evidence="1 2" key="1">
    <citation type="submission" date="2021-07" db="EMBL/GenBank/DDBJ databases">
        <title>Paenibacillus radiodurans sp. nov., isolated from the southeastern edge of Tengger Desert.</title>
        <authorList>
            <person name="Zhang G."/>
        </authorList>
    </citation>
    <scope>NUCLEOTIDE SEQUENCE [LARGE SCALE GENOMIC DNA]</scope>
    <source>
        <strain evidence="1 2">DT7-4</strain>
    </source>
</reference>
<dbReference type="RefSeq" id="WP_219871746.1">
    <property type="nucleotide sequence ID" value="NZ_JAHZIJ010000003.1"/>
</dbReference>
<gene>
    <name evidence="1" type="ORF">K0T92_07125</name>
</gene>
<evidence type="ECO:0000313" key="1">
    <source>
        <dbReference type="EMBL" id="MBW7474513.1"/>
    </source>
</evidence>
<comment type="caution">
    <text evidence="1">The sequence shown here is derived from an EMBL/GenBank/DDBJ whole genome shotgun (WGS) entry which is preliminary data.</text>
</comment>
<dbReference type="Proteomes" id="UP000812277">
    <property type="component" value="Unassembled WGS sequence"/>
</dbReference>
<proteinExistence type="predicted"/>
<organism evidence="1 2">
    <name type="scientific">Paenibacillus oenotherae</name>
    <dbReference type="NCBI Taxonomy" id="1435645"/>
    <lineage>
        <taxon>Bacteria</taxon>
        <taxon>Bacillati</taxon>
        <taxon>Bacillota</taxon>
        <taxon>Bacilli</taxon>
        <taxon>Bacillales</taxon>
        <taxon>Paenibacillaceae</taxon>
        <taxon>Paenibacillus</taxon>
    </lineage>
</organism>
<sequence>MRRKSGIRRTRSKSSSRLRKSAYVLPASRLRRAYDEGRLAAESSQVRTELGSGSTPADIKRAQLLLHESWTRSSNYRAGMGLAESMLREGQSFSAGFMDALQLPKQDWLPLPLLKRAAAVVLSCGGVNASACLQQLARLPLHEIIVVMDGGDLGSFGASRCHPGVTIIHIGQMIGGDLARSIGARLCGMDIILFADGGKGDRAEGLAQLLTAIDGGADIALNDETERLGAFRKWDNLSRVKAFMNWSLGRPDLHANSVVSLPHAWSRESLLAVGTGAIAVPALAQQAAIGGKLRFAQCPCGLGAPREDGAALAFGDHFEALQAAMKQQGNRLALPDRVRRRGVSGGGWQ</sequence>
<name>A0ABS7D3P0_9BACL</name>
<accession>A0ABS7D3P0</accession>
<protein>
    <submittedName>
        <fullName evidence="1">Uncharacterized protein</fullName>
    </submittedName>
</protein>